<accession>A0AAJ0X7V3</accession>
<evidence type="ECO:0000313" key="3">
    <source>
        <dbReference type="Proteomes" id="UP001296776"/>
    </source>
</evidence>
<dbReference type="InterPro" id="IPR036249">
    <property type="entry name" value="Thioredoxin-like_sf"/>
</dbReference>
<feature type="domain" description="Thioredoxin" evidence="1">
    <location>
        <begin position="1"/>
        <end position="157"/>
    </location>
</feature>
<dbReference type="Gene3D" id="3.40.30.10">
    <property type="entry name" value="Glutaredoxin"/>
    <property type="match status" value="2"/>
</dbReference>
<dbReference type="InterPro" id="IPR013766">
    <property type="entry name" value="Thioredoxin_domain"/>
</dbReference>
<gene>
    <name evidence="2" type="ORF">CKO40_02470</name>
</gene>
<dbReference type="PROSITE" id="PS51352">
    <property type="entry name" value="THIOREDOXIN_2"/>
    <property type="match status" value="1"/>
</dbReference>
<name>A0AAJ0X7V3_9GAMM</name>
<dbReference type="SUPFAM" id="SSF52833">
    <property type="entry name" value="Thioredoxin-like"/>
    <property type="match status" value="2"/>
</dbReference>
<reference evidence="2" key="2">
    <citation type="journal article" date="2020" name="Microorganisms">
        <title>Osmotic Adaptation and Compatible Solute Biosynthesis of Phototrophic Bacteria as Revealed from Genome Analyses.</title>
        <authorList>
            <person name="Imhoff J.F."/>
            <person name="Rahn T."/>
            <person name="Kunzel S."/>
            <person name="Keller A."/>
            <person name="Neulinger S.C."/>
        </authorList>
    </citation>
    <scope>NUCLEOTIDE SEQUENCE</scope>
    <source>
        <strain evidence="2">DSM 11080</strain>
    </source>
</reference>
<keyword evidence="3" id="KW-1185">Reference proteome</keyword>
<dbReference type="EMBL" id="NRSJ01000003">
    <property type="protein sequence ID" value="MBK1703444.1"/>
    <property type="molecule type" value="Genomic_DNA"/>
</dbReference>
<dbReference type="Pfam" id="PF13098">
    <property type="entry name" value="Thioredoxin_2"/>
    <property type="match status" value="2"/>
</dbReference>
<dbReference type="AlphaFoldDB" id="A0AAJ0X7V3"/>
<dbReference type="InterPro" id="IPR012336">
    <property type="entry name" value="Thioredoxin-like_fold"/>
</dbReference>
<protein>
    <submittedName>
        <fullName evidence="2">Thioredoxin</fullName>
    </submittedName>
</protein>
<dbReference type="Proteomes" id="UP001296776">
    <property type="component" value="Unassembled WGS sequence"/>
</dbReference>
<reference evidence="2" key="1">
    <citation type="submission" date="2017-08" db="EMBL/GenBank/DDBJ databases">
        <authorList>
            <person name="Imhoff J.F."/>
            <person name="Rahn T."/>
            <person name="Kuenzel S."/>
            <person name="Neulinger S.C."/>
        </authorList>
    </citation>
    <scope>NUCLEOTIDE SEQUENCE</scope>
    <source>
        <strain evidence="2">DSM 11080</strain>
    </source>
</reference>
<comment type="caution">
    <text evidence="2">The sequence shown here is derived from an EMBL/GenBank/DDBJ whole genome shotgun (WGS) entry which is preliminary data.</text>
</comment>
<evidence type="ECO:0000259" key="1">
    <source>
        <dbReference type="PROSITE" id="PS51352"/>
    </source>
</evidence>
<organism evidence="2 3">
    <name type="scientific">Halochromatium glycolicum</name>
    <dbReference type="NCBI Taxonomy" id="85075"/>
    <lineage>
        <taxon>Bacteria</taxon>
        <taxon>Pseudomonadati</taxon>
        <taxon>Pseudomonadota</taxon>
        <taxon>Gammaproteobacteria</taxon>
        <taxon>Chromatiales</taxon>
        <taxon>Chromatiaceae</taxon>
        <taxon>Halochromatium</taxon>
    </lineage>
</organism>
<sequence length="335" mass="37676">MALSLTAYGAGDEAVLSDLSNPGYHAQPSWFKHSFLDIAEDVAEAAEADKRLILYFYQDGCPYCEKLLRENFGDREIAKTARDGFDVVALNIWGDREVTDLEGESTTEKRFAAALGVQYTPTMLLLDEQGHTVLRIDGYFPPHQFHQGLRYVALEREQSGETFPEFYRRQQPKEATGRLHQEPGFLVSPLRLADNRAGSERPLVVMFEQPVCAACDELHLDILERDSVSDSLAAFDGAVVDAFSSEPIQTPDGRELPLRDWSSELGIIYTPSLVFFDADGSEVFRTEAYLKAFHIQGALDYVASGAYREQPSFQRFLQARTDALHERGVEIDMME</sequence>
<evidence type="ECO:0000313" key="2">
    <source>
        <dbReference type="EMBL" id="MBK1703444.1"/>
    </source>
</evidence>
<proteinExistence type="predicted"/>